<reference evidence="4" key="1">
    <citation type="journal article" date="2023" name="Commun. Biol.">
        <title>Genome analysis of Parmales, the sister group of diatoms, reveals the evolutionary specialization of diatoms from phago-mixotrophs to photoautotrophs.</title>
        <authorList>
            <person name="Ban H."/>
            <person name="Sato S."/>
            <person name="Yoshikawa S."/>
            <person name="Yamada K."/>
            <person name="Nakamura Y."/>
            <person name="Ichinomiya M."/>
            <person name="Sato N."/>
            <person name="Blanc-Mathieu R."/>
            <person name="Endo H."/>
            <person name="Kuwata A."/>
            <person name="Ogata H."/>
        </authorList>
    </citation>
    <scope>NUCLEOTIDE SEQUENCE [LARGE SCALE GENOMIC DNA]</scope>
    <source>
        <strain evidence="4">NIES 3700</strain>
    </source>
</reference>
<evidence type="ECO:0000313" key="3">
    <source>
        <dbReference type="EMBL" id="GMH75095.1"/>
    </source>
</evidence>
<dbReference type="EMBL" id="BRXW01000710">
    <property type="protein sequence ID" value="GMH75095.1"/>
    <property type="molecule type" value="Genomic_DNA"/>
</dbReference>
<gene>
    <name evidence="3" type="ORF">TrLO_g12818</name>
</gene>
<evidence type="ECO:0000256" key="1">
    <source>
        <dbReference type="SAM" id="MobiDB-lite"/>
    </source>
</evidence>
<accession>A0A9W7EEI5</accession>
<feature type="transmembrane region" description="Helical" evidence="2">
    <location>
        <begin position="13"/>
        <end position="32"/>
    </location>
</feature>
<evidence type="ECO:0000313" key="4">
    <source>
        <dbReference type="Proteomes" id="UP001165122"/>
    </source>
</evidence>
<comment type="caution">
    <text evidence="3">The sequence shown here is derived from an EMBL/GenBank/DDBJ whole genome shotgun (WGS) entry which is preliminary data.</text>
</comment>
<feature type="region of interest" description="Disordered" evidence="1">
    <location>
        <begin position="122"/>
        <end position="217"/>
    </location>
</feature>
<proteinExistence type="predicted"/>
<keyword evidence="4" id="KW-1185">Reference proteome</keyword>
<organism evidence="3 4">
    <name type="scientific">Triparma laevis f. longispina</name>
    <dbReference type="NCBI Taxonomy" id="1714387"/>
    <lineage>
        <taxon>Eukaryota</taxon>
        <taxon>Sar</taxon>
        <taxon>Stramenopiles</taxon>
        <taxon>Ochrophyta</taxon>
        <taxon>Bolidophyceae</taxon>
        <taxon>Parmales</taxon>
        <taxon>Triparmaceae</taxon>
        <taxon>Triparma</taxon>
    </lineage>
</organism>
<name>A0A9W7EEI5_9STRA</name>
<feature type="compositionally biased region" description="Basic and acidic residues" evidence="1">
    <location>
        <begin position="156"/>
        <end position="170"/>
    </location>
</feature>
<keyword evidence="2" id="KW-0472">Membrane</keyword>
<dbReference type="AlphaFoldDB" id="A0A9W7EEI5"/>
<keyword evidence="2" id="KW-0812">Transmembrane</keyword>
<evidence type="ECO:0000256" key="2">
    <source>
        <dbReference type="SAM" id="Phobius"/>
    </source>
</evidence>
<dbReference type="Proteomes" id="UP001165122">
    <property type="component" value="Unassembled WGS sequence"/>
</dbReference>
<protein>
    <submittedName>
        <fullName evidence="3">Uncharacterized protein</fullName>
    </submittedName>
</protein>
<sequence>MAASPRVLTRGRMLVYLLFIVCIVVVSQLALLSKHSPDGLSHGLKRGLLKDQLHGKDAEIWRLQRELDLMKPQQVELEELRAKTLTFQKDIVDLNEALLEAQKITNDLNLLKEELRTIKQAAHTHEEDPISQDAQKKPLNAPEPPEPSNLEQLKGALEDIKDMAHTHDADSNAGEPKIAPLASPASPKEPPRLDQQLSHKHVSRSAAEEGSGPDALG</sequence>
<keyword evidence="2" id="KW-1133">Transmembrane helix</keyword>
<dbReference type="OrthoDB" id="10505374at2759"/>